<dbReference type="Proteomes" id="UP000238479">
    <property type="component" value="Chromosome 4"/>
</dbReference>
<gene>
    <name evidence="1" type="ORF">RchiOBHm_Chr4g0387271</name>
</gene>
<name>A0A2P6QPD6_ROSCH</name>
<dbReference type="EMBL" id="PDCK01000042">
    <property type="protein sequence ID" value="PRQ36059.1"/>
    <property type="molecule type" value="Genomic_DNA"/>
</dbReference>
<dbReference type="EC" id="2.1.1.10" evidence="1"/>
<dbReference type="Gramene" id="PRQ36059">
    <property type="protein sequence ID" value="PRQ36059"/>
    <property type="gene ID" value="RchiOBHm_Chr4g0387271"/>
</dbReference>
<keyword evidence="1" id="KW-0808">Transferase</keyword>
<sequence length="50" mass="5646">MTANKLEVKATSKPIVIYPNSAETYDGQSKQWVPSRGWVRVFGHCLRPVV</sequence>
<evidence type="ECO:0000313" key="2">
    <source>
        <dbReference type="Proteomes" id="UP000238479"/>
    </source>
</evidence>
<proteinExistence type="predicted"/>
<keyword evidence="2" id="KW-1185">Reference proteome</keyword>
<comment type="caution">
    <text evidence="1">The sequence shown here is derived from an EMBL/GenBank/DDBJ whole genome shotgun (WGS) entry which is preliminary data.</text>
</comment>
<keyword evidence="1" id="KW-0489">Methyltransferase</keyword>
<accession>A0A2P6QPD6</accession>
<dbReference type="GO" id="GO:0008168">
    <property type="term" value="F:methyltransferase activity"/>
    <property type="evidence" value="ECO:0007669"/>
    <property type="project" value="UniProtKB-KW"/>
</dbReference>
<dbReference type="AlphaFoldDB" id="A0A2P6QPD6"/>
<organism evidence="1 2">
    <name type="scientific">Rosa chinensis</name>
    <name type="common">China rose</name>
    <dbReference type="NCBI Taxonomy" id="74649"/>
    <lineage>
        <taxon>Eukaryota</taxon>
        <taxon>Viridiplantae</taxon>
        <taxon>Streptophyta</taxon>
        <taxon>Embryophyta</taxon>
        <taxon>Tracheophyta</taxon>
        <taxon>Spermatophyta</taxon>
        <taxon>Magnoliopsida</taxon>
        <taxon>eudicotyledons</taxon>
        <taxon>Gunneridae</taxon>
        <taxon>Pentapetalae</taxon>
        <taxon>rosids</taxon>
        <taxon>fabids</taxon>
        <taxon>Rosales</taxon>
        <taxon>Rosaceae</taxon>
        <taxon>Rosoideae</taxon>
        <taxon>Rosoideae incertae sedis</taxon>
        <taxon>Rosa</taxon>
    </lineage>
</organism>
<evidence type="ECO:0000313" key="1">
    <source>
        <dbReference type="EMBL" id="PRQ36059.1"/>
    </source>
</evidence>
<protein>
    <submittedName>
        <fullName evidence="1">Putative homocysteine S-methyltransferase</fullName>
        <ecNumber evidence="1">2.1.1.10</ecNumber>
    </submittedName>
</protein>
<dbReference type="GO" id="GO:0032259">
    <property type="term" value="P:methylation"/>
    <property type="evidence" value="ECO:0007669"/>
    <property type="project" value="UniProtKB-KW"/>
</dbReference>
<reference evidence="1 2" key="1">
    <citation type="journal article" date="2018" name="Nat. Genet.">
        <title>The Rosa genome provides new insights in the design of modern roses.</title>
        <authorList>
            <person name="Bendahmane M."/>
        </authorList>
    </citation>
    <scope>NUCLEOTIDE SEQUENCE [LARGE SCALE GENOMIC DNA]</scope>
    <source>
        <strain evidence="2">cv. Old Blush</strain>
    </source>
</reference>